<dbReference type="SUPFAM" id="SSF56784">
    <property type="entry name" value="HAD-like"/>
    <property type="match status" value="1"/>
</dbReference>
<dbReference type="InterPro" id="IPR036412">
    <property type="entry name" value="HAD-like_sf"/>
</dbReference>
<keyword evidence="10" id="KW-0547">Nucleotide-binding</keyword>
<dbReference type="Gene3D" id="3.40.50.1000">
    <property type="entry name" value="HAD superfamily/HAD-like"/>
    <property type="match status" value="1"/>
</dbReference>
<gene>
    <name evidence="12" type="ORF">Strain138_000333</name>
    <name evidence="13" type="ORF">Strain318_000333</name>
</gene>
<dbReference type="Pfam" id="PF00702">
    <property type="entry name" value="Hydrolase"/>
    <property type="match status" value="1"/>
</dbReference>
<name>A0AA49Q643_9BACT</name>
<evidence type="ECO:0000256" key="4">
    <source>
        <dbReference type="ARBA" id="ARBA00022723"/>
    </source>
</evidence>
<dbReference type="EMBL" id="CP130613">
    <property type="protein sequence ID" value="WKW14008.1"/>
    <property type="molecule type" value="Genomic_DNA"/>
</dbReference>
<keyword evidence="10" id="KW-1003">Cell membrane</keyword>
<evidence type="ECO:0000256" key="8">
    <source>
        <dbReference type="ARBA" id="ARBA00039097"/>
    </source>
</evidence>
<feature type="transmembrane region" description="Helical" evidence="10">
    <location>
        <begin position="231"/>
        <end position="250"/>
    </location>
</feature>
<feature type="transmembrane region" description="Helical" evidence="10">
    <location>
        <begin position="30"/>
        <end position="48"/>
    </location>
</feature>
<feature type="transmembrane region" description="Helical" evidence="10">
    <location>
        <begin position="256"/>
        <end position="277"/>
    </location>
</feature>
<accession>A0AA49Q643</accession>
<dbReference type="NCBIfam" id="TIGR01494">
    <property type="entry name" value="ATPase_P-type"/>
    <property type="match status" value="2"/>
</dbReference>
<dbReference type="InterPro" id="IPR018303">
    <property type="entry name" value="ATPase_P-typ_P_site"/>
</dbReference>
<protein>
    <recommendedName>
        <fullName evidence="8">P-type Zn(2+) transporter</fullName>
        <ecNumber evidence="8">7.2.2.12</ecNumber>
    </recommendedName>
</protein>
<keyword evidence="7 10" id="KW-0472">Membrane</keyword>
<dbReference type="GO" id="GO:0005886">
    <property type="term" value="C:plasma membrane"/>
    <property type="evidence" value="ECO:0007669"/>
    <property type="project" value="UniProtKB-SubCell"/>
</dbReference>
<keyword evidence="3 10" id="KW-0812">Transmembrane</keyword>
<evidence type="ECO:0000256" key="9">
    <source>
        <dbReference type="ARBA" id="ARBA00047308"/>
    </source>
</evidence>
<dbReference type="Proteomes" id="UP001229955">
    <property type="component" value="Chromosome"/>
</dbReference>
<dbReference type="InterPro" id="IPR023298">
    <property type="entry name" value="ATPase_P-typ_TM_dom_sf"/>
</dbReference>
<dbReference type="Gene3D" id="3.40.1110.10">
    <property type="entry name" value="Calcium-transporting ATPase, cytoplasmic domain N"/>
    <property type="match status" value="1"/>
</dbReference>
<feature type="transmembrane region" description="Helical" evidence="10">
    <location>
        <begin position="7"/>
        <end position="24"/>
    </location>
</feature>
<dbReference type="AlphaFoldDB" id="A0AA49Q643"/>
<keyword evidence="14" id="KW-1185">Reference proteome</keyword>
<dbReference type="SFLD" id="SFLDG00002">
    <property type="entry name" value="C1.7:_P-type_atpase_like"/>
    <property type="match status" value="1"/>
</dbReference>
<feature type="transmembrane region" description="Helical" evidence="10">
    <location>
        <begin position="566"/>
        <end position="585"/>
    </location>
</feature>
<feature type="domain" description="P-type ATPase A" evidence="11">
    <location>
        <begin position="113"/>
        <end position="214"/>
    </location>
</feature>
<dbReference type="PANTHER" id="PTHR48085:SF5">
    <property type="entry name" value="CADMIUM_ZINC-TRANSPORTING ATPASE HMA4-RELATED"/>
    <property type="match status" value="1"/>
</dbReference>
<dbReference type="SFLD" id="SFLDF00027">
    <property type="entry name" value="p-type_atpase"/>
    <property type="match status" value="1"/>
</dbReference>
<dbReference type="SUPFAM" id="SSF81653">
    <property type="entry name" value="Calcium ATPase, transduction domain A"/>
    <property type="match status" value="1"/>
</dbReference>
<evidence type="ECO:0000256" key="7">
    <source>
        <dbReference type="ARBA" id="ARBA00023136"/>
    </source>
</evidence>
<evidence type="ECO:0000256" key="1">
    <source>
        <dbReference type="ARBA" id="ARBA00004370"/>
    </source>
</evidence>
<evidence type="ECO:0000256" key="3">
    <source>
        <dbReference type="ARBA" id="ARBA00022692"/>
    </source>
</evidence>
<dbReference type="PRINTS" id="PR00119">
    <property type="entry name" value="CATATPASE"/>
</dbReference>
<dbReference type="SUPFAM" id="SSF81665">
    <property type="entry name" value="Calcium ATPase, transmembrane domain M"/>
    <property type="match status" value="1"/>
</dbReference>
<evidence type="ECO:0000256" key="10">
    <source>
        <dbReference type="RuleBase" id="RU362081"/>
    </source>
</evidence>
<dbReference type="GO" id="GO:0005524">
    <property type="term" value="F:ATP binding"/>
    <property type="evidence" value="ECO:0007669"/>
    <property type="project" value="UniProtKB-UniRule"/>
</dbReference>
<sequence length="613" mass="63395">MLRAARAPAFAVLALVVGGLLHIGERFDTLAFWLQYGALILLGAPVAFRTLRGMVRGEFAADVVAMLAIVTAIALREPVAGLVIVLMQTGGELLERYAEGRASAAVRELEAAAPRIAHRLRGNDVHDLEDVPADAVAVGDAILVRPGEMLPCDATVLEGSSSLDTSRVTGEPLPERVGPGAHVSSGVVNLQSPLVLRVTAPARESLYARIVDLVRTAQAEKAPIQRLADRWAVWFTPLTLAACAIAWWISGDVSRVLAVLVVATPCPLIIATPVAVIGGINRAARRSIVVRNGSALELLSRVDTVVFDKTGTLTIGRPAVARVESLRGPDANALLRLGAAIEVGSGHLLARSTVAEALDRGLDLPKASDITEYAGRGVSGTVDGRRVTVGERSIVTERHPALADTVAAFHDGQSGGLRAFIAVGDDSLGVIHYADRLRAGLEQLGPRLAARGLTRVVLLSGDHADNVAKIAREVGITEARGDQLPQDKVAAVKALEAEGRRVLMVGDGTNDAPALASATVGVALAAHGGGISAEAAGVVLLADDVMRVEEAVAIGQRTVRIAKQSIGAGLALSAAGMVVAALGYLPPTAGALVQEAIDIAVIVNALRAAAAEG</sequence>
<proteinExistence type="inferred from homology"/>
<organism evidence="13 14">
    <name type="scientific">Pseudogemmatithrix spongiicola</name>
    <dbReference type="NCBI Taxonomy" id="3062599"/>
    <lineage>
        <taxon>Bacteria</taxon>
        <taxon>Pseudomonadati</taxon>
        <taxon>Gemmatimonadota</taxon>
        <taxon>Gemmatimonadia</taxon>
        <taxon>Gemmatimonadales</taxon>
        <taxon>Gemmatimonadaceae</taxon>
        <taxon>Pseudogemmatithrix</taxon>
    </lineage>
</organism>
<dbReference type="KEGG" id="pspc:Strain318_000333"/>
<comment type="similarity">
    <text evidence="2 10">Belongs to the cation transport ATPase (P-type) (TC 3.A.3) family. Type IB subfamily.</text>
</comment>
<accession>A0AA49Q3Q4</accession>
<dbReference type="InterPro" id="IPR008250">
    <property type="entry name" value="ATPase_P-typ_transduc_dom_A_sf"/>
</dbReference>
<dbReference type="EMBL" id="CP130612">
    <property type="protein sequence ID" value="WKW11098.1"/>
    <property type="molecule type" value="Genomic_DNA"/>
</dbReference>
<dbReference type="PANTHER" id="PTHR48085">
    <property type="entry name" value="CADMIUM/ZINC-TRANSPORTING ATPASE HMA2-RELATED"/>
    <property type="match status" value="1"/>
</dbReference>
<evidence type="ECO:0000256" key="5">
    <source>
        <dbReference type="ARBA" id="ARBA00022967"/>
    </source>
</evidence>
<dbReference type="Pfam" id="PF00122">
    <property type="entry name" value="E1-E2_ATPase"/>
    <property type="match status" value="1"/>
</dbReference>
<dbReference type="EC" id="7.2.2.12" evidence="8"/>
<comment type="subcellular location">
    <subcellularLocation>
        <location evidence="10">Cell membrane</location>
    </subcellularLocation>
    <subcellularLocation>
        <location evidence="1">Membrane</location>
    </subcellularLocation>
</comment>
<dbReference type="InterPro" id="IPR023214">
    <property type="entry name" value="HAD_sf"/>
</dbReference>
<dbReference type="GO" id="GO:0015086">
    <property type="term" value="F:cadmium ion transmembrane transporter activity"/>
    <property type="evidence" value="ECO:0007669"/>
    <property type="project" value="TreeGrafter"/>
</dbReference>
<dbReference type="InterPro" id="IPR051014">
    <property type="entry name" value="Cation_Transport_ATPase_IB"/>
</dbReference>
<keyword evidence="5" id="KW-1278">Translocase</keyword>
<reference evidence="13" key="1">
    <citation type="submission" date="2023-07" db="EMBL/GenBank/DDBJ databases">
        <authorList>
            <person name="Haufschild T."/>
            <person name="Kallscheuer N."/>
            <person name="Hammer J."/>
            <person name="Kohn T."/>
            <person name="Kabuu M."/>
            <person name="Jogler M."/>
            <person name="Wohfarth N."/>
            <person name="Heuer A."/>
            <person name="Rohde M."/>
            <person name="van Teeseling M.C.F."/>
            <person name="Jogler C."/>
        </authorList>
    </citation>
    <scope>NUCLEOTIDE SEQUENCE</scope>
    <source>
        <strain evidence="12">Strain 138</strain>
        <strain evidence="13">Strain 318</strain>
    </source>
</reference>
<evidence type="ECO:0000256" key="2">
    <source>
        <dbReference type="ARBA" id="ARBA00006024"/>
    </source>
</evidence>
<dbReference type="InterPro" id="IPR044492">
    <property type="entry name" value="P_typ_ATPase_HD_dom"/>
</dbReference>
<dbReference type="GO" id="GO:0016463">
    <property type="term" value="F:P-type zinc transporter activity"/>
    <property type="evidence" value="ECO:0007669"/>
    <property type="project" value="UniProtKB-EC"/>
</dbReference>
<evidence type="ECO:0000313" key="14">
    <source>
        <dbReference type="Proteomes" id="UP001229955"/>
    </source>
</evidence>
<dbReference type="InterPro" id="IPR027256">
    <property type="entry name" value="P-typ_ATPase_IB"/>
</dbReference>
<keyword evidence="6 10" id="KW-1133">Transmembrane helix</keyword>
<evidence type="ECO:0000259" key="11">
    <source>
        <dbReference type="Pfam" id="PF00122"/>
    </source>
</evidence>
<dbReference type="SFLD" id="SFLDS00003">
    <property type="entry name" value="Haloacid_Dehalogenase"/>
    <property type="match status" value="1"/>
</dbReference>
<dbReference type="RefSeq" id="WP_367886800.1">
    <property type="nucleotide sequence ID" value="NZ_CP130612.1"/>
</dbReference>
<evidence type="ECO:0000313" key="12">
    <source>
        <dbReference type="EMBL" id="WKW11098.1"/>
    </source>
</evidence>
<dbReference type="PROSITE" id="PS00154">
    <property type="entry name" value="ATPASE_E1_E2"/>
    <property type="match status" value="1"/>
</dbReference>
<dbReference type="InterPro" id="IPR059000">
    <property type="entry name" value="ATPase_P-type_domA"/>
</dbReference>
<evidence type="ECO:0000313" key="13">
    <source>
        <dbReference type="EMBL" id="WKW14008.1"/>
    </source>
</evidence>
<dbReference type="NCBIfam" id="TIGR01525">
    <property type="entry name" value="ATPase-IB_hvy"/>
    <property type="match status" value="1"/>
</dbReference>
<dbReference type="InterPro" id="IPR001757">
    <property type="entry name" value="P_typ_ATPase"/>
</dbReference>
<comment type="catalytic activity">
    <reaction evidence="9">
        <text>Zn(2+)(in) + ATP + H2O = Zn(2+)(out) + ADP + phosphate + H(+)</text>
        <dbReference type="Rhea" id="RHEA:20621"/>
        <dbReference type="ChEBI" id="CHEBI:15377"/>
        <dbReference type="ChEBI" id="CHEBI:15378"/>
        <dbReference type="ChEBI" id="CHEBI:29105"/>
        <dbReference type="ChEBI" id="CHEBI:30616"/>
        <dbReference type="ChEBI" id="CHEBI:43474"/>
        <dbReference type="ChEBI" id="CHEBI:456216"/>
        <dbReference type="EC" id="7.2.2.12"/>
    </reaction>
</comment>
<dbReference type="GO" id="GO:0046872">
    <property type="term" value="F:metal ion binding"/>
    <property type="evidence" value="ECO:0007669"/>
    <property type="project" value="UniProtKB-KW"/>
</dbReference>
<evidence type="ECO:0000256" key="6">
    <source>
        <dbReference type="ARBA" id="ARBA00022989"/>
    </source>
</evidence>
<keyword evidence="10" id="KW-0067">ATP-binding</keyword>
<dbReference type="InterPro" id="IPR023299">
    <property type="entry name" value="ATPase_P-typ_cyto_dom_N"/>
</dbReference>
<dbReference type="Gene3D" id="2.70.150.10">
    <property type="entry name" value="Calcium-transporting ATPase, cytoplasmic transduction domain A"/>
    <property type="match status" value="1"/>
</dbReference>
<keyword evidence="4 10" id="KW-0479">Metal-binding</keyword>
<dbReference type="GO" id="GO:0016887">
    <property type="term" value="F:ATP hydrolysis activity"/>
    <property type="evidence" value="ECO:0007669"/>
    <property type="project" value="InterPro"/>
</dbReference>